<keyword evidence="5 9" id="KW-1133">Transmembrane helix</keyword>
<evidence type="ECO:0000256" key="7">
    <source>
        <dbReference type="ARBA" id="ARBA00023180"/>
    </source>
</evidence>
<organism evidence="10 11">
    <name type="scientific">Scleropages formosus</name>
    <name type="common">Asian bonytongue</name>
    <name type="synonym">Osteoglossum formosum</name>
    <dbReference type="NCBI Taxonomy" id="113540"/>
    <lineage>
        <taxon>Eukaryota</taxon>
        <taxon>Metazoa</taxon>
        <taxon>Chordata</taxon>
        <taxon>Craniata</taxon>
        <taxon>Vertebrata</taxon>
        <taxon>Euteleostomi</taxon>
        <taxon>Actinopterygii</taxon>
        <taxon>Neopterygii</taxon>
        <taxon>Teleostei</taxon>
        <taxon>Osteoglossocephala</taxon>
        <taxon>Osteoglossomorpha</taxon>
        <taxon>Osteoglossiformes</taxon>
        <taxon>Osteoglossidae</taxon>
        <taxon>Scleropages</taxon>
    </lineage>
</organism>
<dbReference type="EMBL" id="JARO02000360">
    <property type="protein sequence ID" value="KPP78850.1"/>
    <property type="molecule type" value="Genomic_DNA"/>
</dbReference>
<feature type="region of interest" description="Disordered" evidence="8">
    <location>
        <begin position="125"/>
        <end position="198"/>
    </location>
</feature>
<evidence type="ECO:0000256" key="5">
    <source>
        <dbReference type="ARBA" id="ARBA00022989"/>
    </source>
</evidence>
<evidence type="ECO:0000256" key="8">
    <source>
        <dbReference type="SAM" id="MobiDB-lite"/>
    </source>
</evidence>
<evidence type="ECO:0000313" key="10">
    <source>
        <dbReference type="EMBL" id="KPP78850.1"/>
    </source>
</evidence>
<evidence type="ECO:0000256" key="3">
    <source>
        <dbReference type="ARBA" id="ARBA00022729"/>
    </source>
</evidence>
<dbReference type="AlphaFoldDB" id="A0A0P7VXT0"/>
<accession>A0A0P7VXT0</accession>
<feature type="region of interest" description="Disordered" evidence="8">
    <location>
        <begin position="503"/>
        <end position="526"/>
    </location>
</feature>
<comment type="subcellular location">
    <subcellularLocation>
        <location evidence="1">Membrane</location>
        <topology evidence="1">Single-pass type I membrane protein</topology>
    </subcellularLocation>
</comment>
<gene>
    <name evidence="10" type="ORF">Z043_101613</name>
</gene>
<feature type="transmembrane region" description="Helical" evidence="9">
    <location>
        <begin position="452"/>
        <end position="476"/>
    </location>
</feature>
<dbReference type="Pfam" id="PF06365">
    <property type="entry name" value="CD34_antigen"/>
    <property type="match status" value="1"/>
</dbReference>
<feature type="region of interest" description="Disordered" evidence="8">
    <location>
        <begin position="96"/>
        <end position="115"/>
    </location>
</feature>
<keyword evidence="2 9" id="KW-0812">Transmembrane</keyword>
<keyword evidence="6 9" id="KW-0472">Membrane</keyword>
<dbReference type="STRING" id="113540.ENSSFOP00015010864"/>
<evidence type="ECO:0000256" key="4">
    <source>
        <dbReference type="ARBA" id="ARBA00022889"/>
    </source>
</evidence>
<dbReference type="GO" id="GO:0050901">
    <property type="term" value="P:leukocyte tethering or rolling"/>
    <property type="evidence" value="ECO:0007669"/>
    <property type="project" value="TreeGrafter"/>
</dbReference>
<feature type="compositionally biased region" description="Polar residues" evidence="8">
    <location>
        <begin position="144"/>
        <end position="161"/>
    </location>
</feature>
<feature type="compositionally biased region" description="Polar residues" evidence="8">
    <location>
        <begin position="505"/>
        <end position="514"/>
    </location>
</feature>
<keyword evidence="4" id="KW-0130">Cell adhesion</keyword>
<dbReference type="InterPro" id="IPR042397">
    <property type="entry name" value="PODXL2"/>
</dbReference>
<protein>
    <submittedName>
        <fullName evidence="10">Podocalyxin-like protein 2-like</fullName>
    </submittedName>
</protein>
<dbReference type="Proteomes" id="UP000034805">
    <property type="component" value="Unassembled WGS sequence"/>
</dbReference>
<name>A0A0P7VXT0_SCLFO</name>
<dbReference type="PANTHER" id="PTHR15594">
    <property type="entry name" value="PODOCALYXIN-LIKE PROTEIN 2"/>
    <property type="match status" value="1"/>
</dbReference>
<dbReference type="GO" id="GO:0005886">
    <property type="term" value="C:plasma membrane"/>
    <property type="evidence" value="ECO:0007669"/>
    <property type="project" value="UniProtKB-ARBA"/>
</dbReference>
<keyword evidence="7" id="KW-0325">Glycoprotein</keyword>
<proteinExistence type="predicted"/>
<evidence type="ECO:0000313" key="11">
    <source>
        <dbReference type="Proteomes" id="UP000034805"/>
    </source>
</evidence>
<feature type="region of interest" description="Disordered" evidence="8">
    <location>
        <begin position="26"/>
        <end position="63"/>
    </location>
</feature>
<reference evidence="10 11" key="1">
    <citation type="submission" date="2015-08" db="EMBL/GenBank/DDBJ databases">
        <title>The genome of the Asian arowana (Scleropages formosus).</title>
        <authorList>
            <person name="Tan M.H."/>
            <person name="Gan H.M."/>
            <person name="Croft L.J."/>
            <person name="Austin C.M."/>
        </authorList>
    </citation>
    <scope>NUCLEOTIDE SEQUENCE [LARGE SCALE GENOMIC DNA]</scope>
    <source>
        <strain evidence="10">Aro1</strain>
    </source>
</reference>
<evidence type="ECO:0000256" key="1">
    <source>
        <dbReference type="ARBA" id="ARBA00004479"/>
    </source>
</evidence>
<evidence type="ECO:0000256" key="6">
    <source>
        <dbReference type="ARBA" id="ARBA00023136"/>
    </source>
</evidence>
<keyword evidence="3" id="KW-0732">Signal</keyword>
<dbReference type="InterPro" id="IPR013836">
    <property type="entry name" value="CD34/Podocalyxin"/>
</dbReference>
<evidence type="ECO:0000256" key="2">
    <source>
        <dbReference type="ARBA" id="ARBA00022692"/>
    </source>
</evidence>
<comment type="caution">
    <text evidence="10">The sequence shown here is derived from an EMBL/GenBank/DDBJ whole genome shotgun (WGS) entry which is preliminary data.</text>
</comment>
<dbReference type="PANTHER" id="PTHR15594:SF1">
    <property type="entry name" value="PODOCALYXIN-LIKE PROTEIN 2"/>
    <property type="match status" value="1"/>
</dbReference>
<sequence>MGSLILLVSCDIVTQDLQLVPTSVEVPKPSQPEVASRSPEGPAVPGFMAGSQESGISSEENEDAKTMQPLYFWDEGGEVNGTVWVSETLDGYSPSFFQPSSSPAETPSDLNSSSSIASVVESLDPEMWESQGESSGSPGDPVYSLSTVDGGSLTQATTTDSDVGAVRRWGGTVAKGTAAPEREELSHTGTHVSAPPYGAEDVTVQGGHHPTSESQAPEVVSVVYSVGRKGMDESLDGTAHQSRLTTVPPSSPSSFSLSPSITFTGITWDKATPTSLEDEEPEFRHGGAEILSETKLHNTHLTRDSLQVVCVDWSYLPVKGYVILNMSENYECQVVVPLQQPPVPDTPPFLELHDKFRVESGKRLLEMLETAFSRKMNSPQGSWLISLSKPMGKERQLLMTLASEQGVIATKDVLSMLGEIRRGLSEIGIQNYTSVTTCQSRPSPTRSDYGKLFVVLVIIGSICVVIIASGLIYICWQRRLPKMKNMSRGEELHFVENGCHDNPTLDVTSDSQSEMQEKKSSANGVMAGSGSDGGWHVLVNKTAKEAAENMEEDTHL</sequence>
<evidence type="ECO:0000256" key="9">
    <source>
        <dbReference type="SAM" id="Phobius"/>
    </source>
</evidence>